<dbReference type="InterPro" id="IPR055644">
    <property type="entry name" value="DUF7220"/>
</dbReference>
<evidence type="ECO:0000313" key="3">
    <source>
        <dbReference type="Proteomes" id="UP000639775"/>
    </source>
</evidence>
<keyword evidence="1" id="KW-0472">Membrane</keyword>
<dbReference type="AlphaFoldDB" id="A0A967EH60"/>
<feature type="transmembrane region" description="Helical" evidence="1">
    <location>
        <begin position="12"/>
        <end position="34"/>
    </location>
</feature>
<proteinExistence type="predicted"/>
<dbReference type="Pfam" id="PF23858">
    <property type="entry name" value="DUF7220"/>
    <property type="match status" value="1"/>
</dbReference>
<dbReference type="Proteomes" id="UP000639775">
    <property type="component" value="Unassembled WGS sequence"/>
</dbReference>
<sequence>MMQSRRRSLIEAITNVVVGYALAVVTQIVVFPWFGLQVSLGDNLAIGALFVTISLVRSYALRRVFERWR</sequence>
<protein>
    <submittedName>
        <fullName evidence="2">Uncharacterized protein</fullName>
    </submittedName>
</protein>
<keyword evidence="3" id="KW-1185">Reference proteome</keyword>
<organism evidence="2 3">
    <name type="scientific">Roseovarius gahaiensis</name>
    <dbReference type="NCBI Taxonomy" id="2716691"/>
    <lineage>
        <taxon>Bacteria</taxon>
        <taxon>Pseudomonadati</taxon>
        <taxon>Pseudomonadota</taxon>
        <taxon>Alphaproteobacteria</taxon>
        <taxon>Rhodobacterales</taxon>
        <taxon>Roseobacteraceae</taxon>
        <taxon>Roseovarius</taxon>
    </lineage>
</organism>
<accession>A0A967EH60</accession>
<gene>
    <name evidence="2" type="ORF">HAT86_15345</name>
</gene>
<reference evidence="2" key="1">
    <citation type="submission" date="2020-03" db="EMBL/GenBank/DDBJ databases">
        <title>Roseovarius gahaiensis sp. nov., isolated from Gahai Saline Lake, China.</title>
        <authorList>
            <person name="Sun X."/>
        </authorList>
    </citation>
    <scope>NUCLEOTIDE SEQUENCE</scope>
    <source>
        <strain evidence="2">GH877</strain>
    </source>
</reference>
<comment type="caution">
    <text evidence="2">The sequence shown here is derived from an EMBL/GenBank/DDBJ whole genome shotgun (WGS) entry which is preliminary data.</text>
</comment>
<dbReference type="EMBL" id="JAAORB010000049">
    <property type="protein sequence ID" value="NHQ75826.1"/>
    <property type="molecule type" value="Genomic_DNA"/>
</dbReference>
<name>A0A967EH60_9RHOB</name>
<dbReference type="RefSeq" id="WP_167199875.1">
    <property type="nucleotide sequence ID" value="NZ_JAAORB010000049.1"/>
</dbReference>
<evidence type="ECO:0000256" key="1">
    <source>
        <dbReference type="SAM" id="Phobius"/>
    </source>
</evidence>
<keyword evidence="1" id="KW-0812">Transmembrane</keyword>
<keyword evidence="1" id="KW-1133">Transmembrane helix</keyword>
<evidence type="ECO:0000313" key="2">
    <source>
        <dbReference type="EMBL" id="NHQ75826.1"/>
    </source>
</evidence>
<feature type="transmembrane region" description="Helical" evidence="1">
    <location>
        <begin position="40"/>
        <end position="60"/>
    </location>
</feature>